<feature type="compositionally biased region" description="Polar residues" evidence="1">
    <location>
        <begin position="849"/>
        <end position="859"/>
    </location>
</feature>
<feature type="region of interest" description="Disordered" evidence="1">
    <location>
        <begin position="412"/>
        <end position="438"/>
    </location>
</feature>
<reference evidence="3" key="1">
    <citation type="journal article" date="2020" name="Fungal Divers.">
        <title>Resolving the Mortierellaceae phylogeny through synthesis of multi-gene phylogenetics and phylogenomics.</title>
        <authorList>
            <person name="Vandepol N."/>
            <person name="Liber J."/>
            <person name="Desiro A."/>
            <person name="Na H."/>
            <person name="Kennedy M."/>
            <person name="Barry K."/>
            <person name="Grigoriev I.V."/>
            <person name="Miller A.N."/>
            <person name="O'Donnell K."/>
            <person name="Stajich J.E."/>
            <person name="Bonito G."/>
        </authorList>
    </citation>
    <scope>NUCLEOTIDE SEQUENCE</scope>
    <source>
        <strain evidence="3">REB-010B</strain>
    </source>
</reference>
<sequence length="965" mass="101127">MSLLSAATPISEANTIVDAYTCNASATTATPLVAAHIPASTNTRAATAHSTPPDIEVTIDIESSFHGVLLGLPDESPGAVLNATAILHVRKKPIRASKLTATFDGRIKVQCSDGATFGSEQYRERVLAHKDWVLWEAGTHAGNSSGTGSKNHIPVGVHYYPLSIRLDGALPPTFRGKHGSIRYVLSSTLLRPIFYSDITAVEEIEIKRSLVSESMVTGGQHTLRGTPLGLGSLLAQQPSKIDMTSALNSPSKTQRTYPPEPSFGLTTIMHHSTHKELLRYTASSPPIAHVEGGLIHVDLALEPLPPGSYVYSIAYGLKEIIHYRSSATGSLSDNKSQILYPIGQQTVIIPRDQDRERSMSSAGAGSSTRQLLELRPCPELTNADIITPLIEIQHRIVCNVVIVLPDLTRSRSLSSGSRPLNDLGREGDSNNQIDHAGAAVSSSGGGILKRLNLTPHSLSPSLNLVDSTGSEVANNAILLGKRTHSIIEPALIPASIEINDAPPLPPSSRLESTLLEFPIILTSRYPSSQQVQHRTAAAGPVLVGTGHGADKRGIVGAQDSGDFACGAIATGSSCSSSRFGTSMLSQPPQQFIHNQEISSDIIPTTGTTIIHNDVVLPSTTMAAATAAAASASLPSSLPHRDGLTLATVEVSSYPSSVVGAQSGTRLSISQSGISSGLQTAAAAIDASASTRSNGLSSVTVATHDESRHSTYGQSVPPSSIHPLSPSPSLPSPSPSLPSPSLPSLLPALALAGAGPEVLHDEPPKYEDVIDLSDEWSDGAPEIGMPGAVPMPTQAPPRWEGSQSTSLSLIDTQQSCGVSHSQATYQSIEENRDSQMVASIAPLASIPGMSPSNEYNNSGGRSFRIASPRDSPRSSNAQAGRGSGHVRMGSATSVLMSTTLAGSRAQGQGQRTNQRHLSSGAVTIIGSLVRNGGYLSRGPMRMATTESFAPLTMLDRYTSPPAYADV</sequence>
<evidence type="ECO:0000313" key="3">
    <source>
        <dbReference type="EMBL" id="KAG0326054.1"/>
    </source>
</evidence>
<keyword evidence="4" id="KW-1185">Reference proteome</keyword>
<dbReference type="OrthoDB" id="2333384at2759"/>
<feature type="region of interest" description="Disordered" evidence="1">
    <location>
        <begin position="702"/>
        <end position="740"/>
    </location>
</feature>
<feature type="compositionally biased region" description="Low complexity" evidence="1">
    <location>
        <begin position="714"/>
        <end position="723"/>
    </location>
</feature>
<dbReference type="InterPro" id="IPR011021">
    <property type="entry name" value="Arrestin-like_N"/>
</dbReference>
<dbReference type="Pfam" id="PF00339">
    <property type="entry name" value="Arrestin_N"/>
    <property type="match status" value="1"/>
</dbReference>
<dbReference type="AlphaFoldDB" id="A0A9P6UYR6"/>
<evidence type="ECO:0000256" key="1">
    <source>
        <dbReference type="SAM" id="MobiDB-lite"/>
    </source>
</evidence>
<name>A0A9P6UYR6_9FUNG</name>
<organism evidence="3 4">
    <name type="scientific">Dissophora globulifera</name>
    <dbReference type="NCBI Taxonomy" id="979702"/>
    <lineage>
        <taxon>Eukaryota</taxon>
        <taxon>Fungi</taxon>
        <taxon>Fungi incertae sedis</taxon>
        <taxon>Mucoromycota</taxon>
        <taxon>Mortierellomycotina</taxon>
        <taxon>Mortierellomycetes</taxon>
        <taxon>Mortierellales</taxon>
        <taxon>Mortierellaceae</taxon>
        <taxon>Dissophora</taxon>
    </lineage>
</organism>
<dbReference type="Gene3D" id="2.60.40.640">
    <property type="match status" value="1"/>
</dbReference>
<feature type="domain" description="Arrestin-like N-terminal" evidence="2">
    <location>
        <begin position="89"/>
        <end position="193"/>
    </location>
</feature>
<proteinExistence type="predicted"/>
<evidence type="ECO:0000259" key="2">
    <source>
        <dbReference type="Pfam" id="PF00339"/>
    </source>
</evidence>
<feature type="region of interest" description="Disordered" evidence="1">
    <location>
        <begin position="843"/>
        <end position="885"/>
    </location>
</feature>
<protein>
    <submittedName>
        <fullName evidence="3">Arrestin domain-containing protein 2</fullName>
    </submittedName>
</protein>
<evidence type="ECO:0000313" key="4">
    <source>
        <dbReference type="Proteomes" id="UP000738325"/>
    </source>
</evidence>
<dbReference type="Proteomes" id="UP000738325">
    <property type="component" value="Unassembled WGS sequence"/>
</dbReference>
<feature type="compositionally biased region" description="Pro residues" evidence="1">
    <location>
        <begin position="724"/>
        <end position="740"/>
    </location>
</feature>
<dbReference type="EMBL" id="JAAAIP010000093">
    <property type="protein sequence ID" value="KAG0326054.1"/>
    <property type="molecule type" value="Genomic_DNA"/>
</dbReference>
<gene>
    <name evidence="3" type="primary">ARRDC2</name>
    <name evidence="3" type="ORF">BGZ99_010193</name>
</gene>
<accession>A0A9P6UYR6</accession>
<dbReference type="InterPro" id="IPR014752">
    <property type="entry name" value="Arrestin-like_C"/>
</dbReference>
<comment type="caution">
    <text evidence="3">The sequence shown here is derived from an EMBL/GenBank/DDBJ whole genome shotgun (WGS) entry which is preliminary data.</text>
</comment>